<feature type="domain" description="TniQ" evidence="1">
    <location>
        <begin position="7"/>
        <end position="152"/>
    </location>
</feature>
<reference evidence="2 3" key="1">
    <citation type="journal article" date="2009" name="Genome Biol.">
        <title>Genomic and genetic analyses of diversity and plant interactions of Pseudomonas fluorescens.</title>
        <authorList>
            <person name="Silby M.W."/>
            <person name="Cerdeno-Tarraga A.M."/>
            <person name="Vernikos G.S."/>
            <person name="Giddens S.R."/>
            <person name="Jackson R.W."/>
            <person name="Preston G.M."/>
            <person name="Zhang X.X."/>
            <person name="Moon C.D."/>
            <person name="Gehrig S.M."/>
            <person name="Godfrey S.A."/>
            <person name="Knight C.G."/>
            <person name="Malone J.G."/>
            <person name="Robinson Z."/>
            <person name="Spiers A.J."/>
            <person name="Harris S."/>
            <person name="Challis G.L."/>
            <person name="Yaxley A.M."/>
            <person name="Harris D."/>
            <person name="Seeger K."/>
            <person name="Murphy L."/>
            <person name="Rutter S."/>
            <person name="Squares R."/>
            <person name="Quail M.A."/>
            <person name="Saunders E."/>
            <person name="Mavromatis K."/>
            <person name="Brettin T.S."/>
            <person name="Bentley S.D."/>
            <person name="Hothersall J."/>
            <person name="Stephens E."/>
            <person name="Thomas C.M."/>
            <person name="Parkhill J."/>
            <person name="Levy S.B."/>
            <person name="Rainey P.B."/>
            <person name="Thomson N.R."/>
        </authorList>
    </citation>
    <scope>NUCLEOTIDE SEQUENCE [LARGE SCALE GENOMIC DNA]</scope>
    <source>
        <strain evidence="2 3">Pf0-1</strain>
    </source>
</reference>
<name>Q3K450_PSEPF</name>
<proteinExistence type="predicted"/>
<dbReference type="Proteomes" id="UP000002704">
    <property type="component" value="Chromosome"/>
</dbReference>
<gene>
    <name evidence="2" type="ordered locus">Pfl01_5721</name>
</gene>
<dbReference type="Pfam" id="PF06527">
    <property type="entry name" value="TniQ"/>
    <property type="match status" value="1"/>
</dbReference>
<dbReference type="eggNOG" id="COG3677">
    <property type="taxonomic scope" value="Bacteria"/>
</dbReference>
<dbReference type="AlphaFoldDB" id="Q3K450"/>
<evidence type="ECO:0000313" key="3">
    <source>
        <dbReference type="Proteomes" id="UP000002704"/>
    </source>
</evidence>
<dbReference type="KEGG" id="pfo:Pfl01_5721"/>
<organism evidence="2 3">
    <name type="scientific">Pseudomonas fluorescens (strain Pf0-1)</name>
    <dbReference type="NCBI Taxonomy" id="205922"/>
    <lineage>
        <taxon>Bacteria</taxon>
        <taxon>Pseudomonadati</taxon>
        <taxon>Pseudomonadota</taxon>
        <taxon>Gammaproteobacteria</taxon>
        <taxon>Pseudomonadales</taxon>
        <taxon>Pseudomonadaceae</taxon>
        <taxon>Pseudomonas</taxon>
    </lineage>
</organism>
<dbReference type="RefSeq" id="WP_011336708.1">
    <property type="nucleotide sequence ID" value="NC_007492.2"/>
</dbReference>
<protein>
    <submittedName>
        <fullName evidence="2">Transposition protein, TnsD-related protein</fullName>
    </submittedName>
</protein>
<evidence type="ECO:0000259" key="1">
    <source>
        <dbReference type="Pfam" id="PF06527"/>
    </source>
</evidence>
<evidence type="ECO:0000313" key="2">
    <source>
        <dbReference type="EMBL" id="ABA77454.1"/>
    </source>
</evidence>
<sequence length="561" mass="63988">MSSTILFFPSSLPDETLPSRIARYHILSGNRTENETFRDIFGTTPFSLNIIPKRMDDLASRLPGDSDANMEELLASNTILPVYKPFLGLAQSSAGTMASATRRIPRREVSNHRMAKFCLACVRADLVEQGHSYWHRAHHIPGITVCWRHGETLLQTCPECSHPFYRRNKLLPSLAAECVCGWNPLLSNLSLPGSEIEQDFALFSKTLLERNLPAIKTEVLASCYSRKNKELGYTAGKLQSKKKLMIGIESHFGEEFLAKIDHAYGQGKYHQWIRMTAIGGMLDMPITRHLILAFHLFKTVDNFEEHLAHESLIFQSAQRKPRSEQEKNTSSVSKRKLHRQKVTAILKTRSSVTLDYLWENAYQATLWLVANDKVWLNDVLANGVVPKAVISRQPHRRDEEYANSISNGVVDLYLIRPGQLRVNITNMRRLSPGWLPVCPTTRKEQFPLTSNQLELNLESYWHFQLRRVLLVLSEMSKHKLPPNYAGRVLVSSISSTVWTAVISHFEWDVEKMIKTQINPDELLMRTGVTRQWEGPPGPRKVVGGRSYVPLKSRKQQDVLEN</sequence>
<accession>Q3K450</accession>
<dbReference type="InterPro" id="IPR009492">
    <property type="entry name" value="TniQ"/>
</dbReference>
<dbReference type="HOGENOM" id="CLU_501393_0_0_6"/>
<dbReference type="EMBL" id="CP000094">
    <property type="protein sequence ID" value="ABA77454.1"/>
    <property type="molecule type" value="Genomic_DNA"/>
</dbReference>